<keyword evidence="1" id="KW-1133">Transmembrane helix</keyword>
<dbReference type="GeneID" id="36339650"/>
<keyword evidence="3" id="KW-1185">Reference proteome</keyword>
<evidence type="ECO:0000256" key="1">
    <source>
        <dbReference type="SAM" id="Phobius"/>
    </source>
</evidence>
<accession>W6UIG7</accession>
<dbReference type="EMBL" id="APAU02000022">
    <property type="protein sequence ID" value="EUB61260.1"/>
    <property type="molecule type" value="Genomic_DNA"/>
</dbReference>
<keyword evidence="1" id="KW-0472">Membrane</keyword>
<dbReference type="Proteomes" id="UP000019149">
    <property type="component" value="Unassembled WGS sequence"/>
</dbReference>
<gene>
    <name evidence="2" type="ORF">EGR_03935</name>
</gene>
<dbReference type="RefSeq" id="XP_024352456.1">
    <property type="nucleotide sequence ID" value="XM_024493184.1"/>
</dbReference>
<evidence type="ECO:0000313" key="3">
    <source>
        <dbReference type="Proteomes" id="UP000019149"/>
    </source>
</evidence>
<organism evidence="2 3">
    <name type="scientific">Echinococcus granulosus</name>
    <name type="common">Hydatid tapeworm</name>
    <dbReference type="NCBI Taxonomy" id="6210"/>
    <lineage>
        <taxon>Eukaryota</taxon>
        <taxon>Metazoa</taxon>
        <taxon>Spiralia</taxon>
        <taxon>Lophotrochozoa</taxon>
        <taxon>Platyhelminthes</taxon>
        <taxon>Cestoda</taxon>
        <taxon>Eucestoda</taxon>
        <taxon>Cyclophyllidea</taxon>
        <taxon>Taeniidae</taxon>
        <taxon>Echinococcus</taxon>
        <taxon>Echinococcus granulosus group</taxon>
    </lineage>
</organism>
<comment type="caution">
    <text evidence="2">The sequence shown here is derived from an EMBL/GenBank/DDBJ whole genome shotgun (WGS) entry which is preliminary data.</text>
</comment>
<protein>
    <submittedName>
        <fullName evidence="2">Uncharacterized protein</fullName>
    </submittedName>
</protein>
<feature type="transmembrane region" description="Helical" evidence="1">
    <location>
        <begin position="77"/>
        <end position="98"/>
    </location>
</feature>
<dbReference type="KEGG" id="egl:EGR_03935"/>
<name>W6UIG7_ECHGR</name>
<sequence>MTAQSPDLNCALYLWRLQVYNDYNVNTMNALLTLLKHTKSPSDRYVPSSLMAGEQNAVAATDVKFTDMYPPYEGLDLMQGLMAMAIVATDVTLLLWIVKNVAFFWRAVVDVSFSPLDGLYTVCELMEGALEDLLIAYVTEVCGDSEENV</sequence>
<dbReference type="CTD" id="36339650"/>
<evidence type="ECO:0000313" key="2">
    <source>
        <dbReference type="EMBL" id="EUB61260.1"/>
    </source>
</evidence>
<reference evidence="2 3" key="1">
    <citation type="journal article" date="2013" name="Nat. Genet.">
        <title>The genome of the hydatid tapeworm Echinococcus granulosus.</title>
        <authorList>
            <person name="Zheng H."/>
            <person name="Zhang W."/>
            <person name="Zhang L."/>
            <person name="Zhang Z."/>
            <person name="Li J."/>
            <person name="Lu G."/>
            <person name="Zhu Y."/>
            <person name="Wang Y."/>
            <person name="Huang Y."/>
            <person name="Liu J."/>
            <person name="Kang H."/>
            <person name="Chen J."/>
            <person name="Wang L."/>
            <person name="Chen A."/>
            <person name="Yu S."/>
            <person name="Gao Z."/>
            <person name="Jin L."/>
            <person name="Gu W."/>
            <person name="Wang Z."/>
            <person name="Zhao L."/>
            <person name="Shi B."/>
            <person name="Wen H."/>
            <person name="Lin R."/>
            <person name="Jones M.K."/>
            <person name="Brejova B."/>
            <person name="Vinar T."/>
            <person name="Zhao G."/>
            <person name="McManus D.P."/>
            <person name="Chen Z."/>
            <person name="Zhou Y."/>
            <person name="Wang S."/>
        </authorList>
    </citation>
    <scope>NUCLEOTIDE SEQUENCE [LARGE SCALE GENOMIC DNA]</scope>
</reference>
<dbReference type="AlphaFoldDB" id="W6UIG7"/>
<proteinExistence type="predicted"/>
<keyword evidence="1" id="KW-0812">Transmembrane</keyword>
<dbReference type="OrthoDB" id="6264484at2759"/>